<proteinExistence type="predicted"/>
<dbReference type="InterPro" id="IPR056737">
    <property type="entry name" value="Beta-prop_ATRN-MKLN-like"/>
</dbReference>
<name>A0A401T092_CHIPU</name>
<accession>A0A401T092</accession>
<dbReference type="InterPro" id="IPR006652">
    <property type="entry name" value="Kelch_1"/>
</dbReference>
<dbReference type="AlphaFoldDB" id="A0A401T092"/>
<dbReference type="OMA" id="ERETSWE"/>
<dbReference type="Pfam" id="PF24981">
    <property type="entry name" value="Beta-prop_ATRN-LZTR1"/>
    <property type="match status" value="1"/>
</dbReference>
<dbReference type="OrthoDB" id="45365at2759"/>
<reference evidence="4 5" key="1">
    <citation type="journal article" date="2018" name="Nat. Ecol. Evol.">
        <title>Shark genomes provide insights into elasmobranch evolution and the origin of vertebrates.</title>
        <authorList>
            <person name="Hara Y"/>
            <person name="Yamaguchi K"/>
            <person name="Onimaru K"/>
            <person name="Kadota M"/>
            <person name="Koyanagi M"/>
            <person name="Keeley SD"/>
            <person name="Tatsumi K"/>
            <person name="Tanaka K"/>
            <person name="Motone F"/>
            <person name="Kageyama Y"/>
            <person name="Nozu R"/>
            <person name="Adachi N"/>
            <person name="Nishimura O"/>
            <person name="Nakagawa R"/>
            <person name="Tanegashima C"/>
            <person name="Kiyatake I"/>
            <person name="Matsumoto R"/>
            <person name="Murakumo K"/>
            <person name="Nishida K"/>
            <person name="Terakita A"/>
            <person name="Kuratani S"/>
            <person name="Sato K"/>
            <person name="Hyodo S Kuraku.S."/>
        </authorList>
    </citation>
    <scope>NUCLEOTIDE SEQUENCE [LARGE SCALE GENOMIC DNA]</scope>
</reference>
<comment type="caution">
    <text evidence="4">The sequence shown here is derived from an EMBL/GenBank/DDBJ whole genome shotgun (WGS) entry which is preliminary data.</text>
</comment>
<dbReference type="PANTHER" id="PTHR46260:SF1">
    <property type="entry name" value="KELCH DOMAIN-CONTAINING PROTEIN 8A"/>
    <property type="match status" value="1"/>
</dbReference>
<feature type="domain" description="Attractin/MKLN-like beta-propeller" evidence="3">
    <location>
        <begin position="33"/>
        <end position="286"/>
    </location>
</feature>
<gene>
    <name evidence="4" type="ORF">chiPu_0014529</name>
</gene>
<organism evidence="4 5">
    <name type="scientific">Chiloscyllium punctatum</name>
    <name type="common">Brownbanded bambooshark</name>
    <name type="synonym">Hemiscyllium punctatum</name>
    <dbReference type="NCBI Taxonomy" id="137246"/>
    <lineage>
        <taxon>Eukaryota</taxon>
        <taxon>Metazoa</taxon>
        <taxon>Chordata</taxon>
        <taxon>Craniata</taxon>
        <taxon>Vertebrata</taxon>
        <taxon>Chondrichthyes</taxon>
        <taxon>Elasmobranchii</taxon>
        <taxon>Galeomorphii</taxon>
        <taxon>Galeoidea</taxon>
        <taxon>Orectolobiformes</taxon>
        <taxon>Hemiscylliidae</taxon>
        <taxon>Chiloscyllium</taxon>
    </lineage>
</organism>
<dbReference type="SUPFAM" id="SSF117281">
    <property type="entry name" value="Kelch motif"/>
    <property type="match status" value="2"/>
</dbReference>
<protein>
    <recommendedName>
        <fullName evidence="3">Attractin/MKLN-like beta-propeller domain-containing protein</fullName>
    </recommendedName>
</protein>
<keyword evidence="2" id="KW-0677">Repeat</keyword>
<keyword evidence="1" id="KW-0880">Kelch repeat</keyword>
<dbReference type="STRING" id="137246.A0A401T092"/>
<evidence type="ECO:0000259" key="3">
    <source>
        <dbReference type="Pfam" id="PF24981"/>
    </source>
</evidence>
<evidence type="ECO:0000256" key="2">
    <source>
        <dbReference type="ARBA" id="ARBA00022737"/>
    </source>
</evidence>
<dbReference type="Gene3D" id="2.120.10.80">
    <property type="entry name" value="Kelch-type beta propeller"/>
    <property type="match status" value="2"/>
</dbReference>
<dbReference type="PANTHER" id="PTHR46260">
    <property type="entry name" value="RING-TYPE DOMAIN-CONTAINING PROTEIN"/>
    <property type="match status" value="1"/>
</dbReference>
<keyword evidence="5" id="KW-1185">Reference proteome</keyword>
<dbReference type="InterPro" id="IPR015915">
    <property type="entry name" value="Kelch-typ_b-propeller"/>
</dbReference>
<dbReference type="EMBL" id="BEZZ01000776">
    <property type="protein sequence ID" value="GCC36038.1"/>
    <property type="molecule type" value="Genomic_DNA"/>
</dbReference>
<dbReference type="InterPro" id="IPR051746">
    <property type="entry name" value="Kelch_domain_containing_8"/>
</dbReference>
<sequence length="350" mass="38182">MAVPSAKLFHWQSLASLPVSRVYCTPVESGDQLYVIGGCDEDGNPISNCEVYHPEVNQWTTLPPMPTARAGVAVAALGKQILVVGGVGVHQNALSTVEMYNVDEGKWEQKSSLCEAAMGVSVTVKDCRVYAVGGMGSDMYPQANLQQYDIVKDVWLSLPAMPTPRYAANTFLRGSKIHVFGGRQAKNPVTALEAYDIEAKSWSRFPSIPGRRAFSSCVMTEKNFFSLGGLQQARGYKRPKFVRTVEVFDIEQGGWMKTGRHLNMRKKRADFVAACLQGRVIVAGGLGDQPAVLSSAEALHPTKNRWERLPPMPTARCTCSSIVFKNRLLVIGGVSHGPSDAVEALYLKDS</sequence>
<dbReference type="Proteomes" id="UP000287033">
    <property type="component" value="Unassembled WGS sequence"/>
</dbReference>
<evidence type="ECO:0000313" key="5">
    <source>
        <dbReference type="Proteomes" id="UP000287033"/>
    </source>
</evidence>
<evidence type="ECO:0000313" key="4">
    <source>
        <dbReference type="EMBL" id="GCC36038.1"/>
    </source>
</evidence>
<evidence type="ECO:0000256" key="1">
    <source>
        <dbReference type="ARBA" id="ARBA00022441"/>
    </source>
</evidence>
<dbReference type="SMART" id="SM00612">
    <property type="entry name" value="Kelch"/>
    <property type="match status" value="5"/>
</dbReference>